<comment type="caution">
    <text evidence="10">The sequence shown here is derived from an EMBL/GenBank/DDBJ whole genome shotgun (WGS) entry which is preliminary data.</text>
</comment>
<keyword evidence="3" id="KW-0808">Transferase</keyword>
<dbReference type="Proteomes" id="UP001182556">
    <property type="component" value="Unassembled WGS sequence"/>
</dbReference>
<evidence type="ECO:0000256" key="5">
    <source>
        <dbReference type="ARBA" id="ARBA00022723"/>
    </source>
</evidence>
<evidence type="ECO:0000313" key="11">
    <source>
        <dbReference type="Proteomes" id="UP001182556"/>
    </source>
</evidence>
<keyword evidence="4" id="KW-0548">Nucleotidyltransferase</keyword>
<dbReference type="Pfam" id="PF02696">
    <property type="entry name" value="SelO"/>
    <property type="match status" value="1"/>
</dbReference>
<dbReference type="PANTHER" id="PTHR32057:SF14">
    <property type="entry name" value="PROTEIN ADENYLYLTRANSFERASE SELO, MITOCHONDRIAL"/>
    <property type="match status" value="1"/>
</dbReference>
<evidence type="ECO:0000256" key="6">
    <source>
        <dbReference type="ARBA" id="ARBA00022741"/>
    </source>
</evidence>
<comment type="cofactor">
    <cofactor evidence="1">
        <name>Mg(2+)</name>
        <dbReference type="ChEBI" id="CHEBI:18420"/>
    </cofactor>
</comment>
<evidence type="ECO:0000256" key="8">
    <source>
        <dbReference type="ARBA" id="ARBA00022842"/>
    </source>
</evidence>
<evidence type="ECO:0000256" key="3">
    <source>
        <dbReference type="ARBA" id="ARBA00022679"/>
    </source>
</evidence>
<dbReference type="GO" id="GO:0005524">
    <property type="term" value="F:ATP binding"/>
    <property type="evidence" value="ECO:0007669"/>
    <property type="project" value="UniProtKB-KW"/>
</dbReference>
<evidence type="ECO:0000256" key="4">
    <source>
        <dbReference type="ARBA" id="ARBA00022695"/>
    </source>
</evidence>
<keyword evidence="11" id="KW-1185">Reference proteome</keyword>
<evidence type="ECO:0000256" key="1">
    <source>
        <dbReference type="ARBA" id="ARBA00001946"/>
    </source>
</evidence>
<gene>
    <name evidence="10" type="ORF">DB88DRAFT_438663</name>
</gene>
<evidence type="ECO:0000256" key="2">
    <source>
        <dbReference type="ARBA" id="ARBA00009747"/>
    </source>
</evidence>
<protein>
    <recommendedName>
        <fullName evidence="9">Selenoprotein O</fullName>
    </recommendedName>
</protein>
<evidence type="ECO:0000313" key="10">
    <source>
        <dbReference type="EMBL" id="KAK1923987.1"/>
    </source>
</evidence>
<keyword evidence="8" id="KW-0460">Magnesium</keyword>
<dbReference type="InterPro" id="IPR003846">
    <property type="entry name" value="SelO"/>
</dbReference>
<accession>A0AAD9CXP4</accession>
<keyword evidence="7" id="KW-0067">ATP-binding</keyword>
<dbReference type="AlphaFoldDB" id="A0AAD9CXP4"/>
<reference evidence="10" key="1">
    <citation type="submission" date="2023-02" db="EMBL/GenBank/DDBJ databases">
        <title>Identification and recombinant expression of a fungal hydrolase from Papiliotrema laurentii that hydrolyzes apple cutin and clears colloidal polyester polyurethane.</title>
        <authorList>
            <consortium name="DOE Joint Genome Institute"/>
            <person name="Roman V.A."/>
            <person name="Bojanowski C."/>
            <person name="Crable B.R."/>
            <person name="Wagner D.N."/>
            <person name="Hung C.S."/>
            <person name="Nadeau L.J."/>
            <person name="Schratz L."/>
            <person name="Haridas S."/>
            <person name="Pangilinan J."/>
            <person name="Lipzen A."/>
            <person name="Na H."/>
            <person name="Yan M."/>
            <person name="Ng V."/>
            <person name="Grigoriev I.V."/>
            <person name="Spatafora J.W."/>
            <person name="Barlow D."/>
            <person name="Biffinger J."/>
            <person name="Kelley-Loughnane N."/>
            <person name="Varaljay V.A."/>
            <person name="Crookes-Goodson W.J."/>
        </authorList>
    </citation>
    <scope>NUCLEOTIDE SEQUENCE</scope>
    <source>
        <strain evidence="10">5307AH</strain>
    </source>
</reference>
<keyword evidence="6" id="KW-0547">Nucleotide-binding</keyword>
<evidence type="ECO:0000256" key="9">
    <source>
        <dbReference type="ARBA" id="ARBA00031547"/>
    </source>
</evidence>
<sequence length="694" mass="76898">MSTRQLPIHNLPLAPDPLQRCLPRLPLEPQPSAQRRSTTFKTSTPGIWARVAPLWTAWPLRVTKEEVEAIGVDLENGGQVSVEDVLARWDPNEVLSTGPNGLQARSSAHRLKIKPELLGISQKALDDRLPHLDVGDAVDLCRGTAGSGSEARDALVDVLSGRHVLMSEDQGDAAYGPWSTRYCGHQFGSWAGQLGDGRAISLIETQLPDGRRTEIQLKGAGRTPFSRSADGLAVLRSGVREFLGCEAVAALGIPTTRSLALLTVPIEDLPVIRENGPEPTSLTARLAPSFIRIGHFEALNPSESARGFSQIFLGGGGWLKDDTEKEGPLDGQGNLESLRELAEWCKRVMGYEGSTEGWVREVVRRNAEMVAGWQVYGWMHGVLNTDNISVLGLTIDYGPYAFMDVWDAGHICNHSDPSGLYSYRRQPERVLFALDKLVQALSPLIGYEAIHGAAPSGWSEGRSKEDVRELEAKAAEVMEDWQDAFWDVERATERRGWAKRFGLKTNKSTDDRDVFYDFLTLLHTHSLDFHASLRLLCAFQPSKSVDNNYTRLQAASMVANATVNLPGDAVDPAVQEVQHWLDLYAQRVLDSDEVSAWSEGVEEGEWESARRRAMEGVNPRFVLRQWVLEELIADMEKAGTENIQEARVKLARVLDMATNPFRAYDEETEEGRERSRLCELGGKEMLGFQCSCSS</sequence>
<dbReference type="GO" id="GO:0070733">
    <property type="term" value="F:AMPylase activity"/>
    <property type="evidence" value="ECO:0007669"/>
    <property type="project" value="TreeGrafter"/>
</dbReference>
<dbReference type="GO" id="GO:0005739">
    <property type="term" value="C:mitochondrion"/>
    <property type="evidence" value="ECO:0007669"/>
    <property type="project" value="TreeGrafter"/>
</dbReference>
<dbReference type="EMBL" id="JAODAN010000005">
    <property type="protein sequence ID" value="KAK1923987.1"/>
    <property type="molecule type" value="Genomic_DNA"/>
</dbReference>
<evidence type="ECO:0000256" key="7">
    <source>
        <dbReference type="ARBA" id="ARBA00022840"/>
    </source>
</evidence>
<keyword evidence="5" id="KW-0479">Metal-binding</keyword>
<dbReference type="PANTHER" id="PTHR32057">
    <property type="entry name" value="PROTEIN ADENYLYLTRANSFERASE SELO, MITOCHONDRIAL"/>
    <property type="match status" value="1"/>
</dbReference>
<organism evidence="10 11">
    <name type="scientific">Papiliotrema laurentii</name>
    <name type="common">Cryptococcus laurentii</name>
    <dbReference type="NCBI Taxonomy" id="5418"/>
    <lineage>
        <taxon>Eukaryota</taxon>
        <taxon>Fungi</taxon>
        <taxon>Dikarya</taxon>
        <taxon>Basidiomycota</taxon>
        <taxon>Agaricomycotina</taxon>
        <taxon>Tremellomycetes</taxon>
        <taxon>Tremellales</taxon>
        <taxon>Rhynchogastremaceae</taxon>
        <taxon>Papiliotrema</taxon>
    </lineage>
</organism>
<comment type="similarity">
    <text evidence="2">Belongs to the SELO family.</text>
</comment>
<name>A0AAD9CXP4_PAPLA</name>
<proteinExistence type="inferred from homology"/>
<dbReference type="GO" id="GO:0046872">
    <property type="term" value="F:metal ion binding"/>
    <property type="evidence" value="ECO:0007669"/>
    <property type="project" value="UniProtKB-KW"/>
</dbReference>